<dbReference type="Pfam" id="PF00498">
    <property type="entry name" value="FHA"/>
    <property type="match status" value="1"/>
</dbReference>
<dbReference type="InterPro" id="IPR000253">
    <property type="entry name" value="FHA_dom"/>
</dbReference>
<dbReference type="GO" id="GO:0071339">
    <property type="term" value="C:MLL1 complex"/>
    <property type="evidence" value="ECO:0007669"/>
    <property type="project" value="InterPro"/>
</dbReference>
<dbReference type="InterPro" id="IPR037912">
    <property type="entry name" value="MCRS1"/>
</dbReference>
<dbReference type="PROSITE" id="PS50006">
    <property type="entry name" value="FHA_DOMAIN"/>
    <property type="match status" value="1"/>
</dbReference>
<dbReference type="AlphaFoldDB" id="A0AAV1DVD0"/>
<feature type="region of interest" description="Disordered" evidence="1">
    <location>
        <begin position="644"/>
        <end position="676"/>
    </location>
</feature>
<feature type="compositionally biased region" description="Polar residues" evidence="1">
    <location>
        <begin position="646"/>
        <end position="669"/>
    </location>
</feature>
<evidence type="ECO:0000256" key="1">
    <source>
        <dbReference type="SAM" id="MobiDB-lite"/>
    </source>
</evidence>
<feature type="region of interest" description="Disordered" evidence="1">
    <location>
        <begin position="280"/>
        <end position="309"/>
    </location>
</feature>
<dbReference type="CDD" id="cd22687">
    <property type="entry name" value="FHA_MCRS1"/>
    <property type="match status" value="1"/>
</dbReference>
<feature type="compositionally biased region" description="Basic and acidic residues" evidence="1">
    <location>
        <begin position="291"/>
        <end position="305"/>
    </location>
</feature>
<feature type="region of interest" description="Disordered" evidence="1">
    <location>
        <begin position="559"/>
        <end position="578"/>
    </location>
</feature>
<feature type="domain" description="FHA" evidence="2">
    <location>
        <begin position="760"/>
        <end position="816"/>
    </location>
</feature>
<name>A0AAV1DVD0_OLDCO</name>
<dbReference type="InterPro" id="IPR025999">
    <property type="entry name" value="MCRS_N"/>
</dbReference>
<dbReference type="GO" id="GO:0044545">
    <property type="term" value="C:NSL complex"/>
    <property type="evidence" value="ECO:0007669"/>
    <property type="project" value="TreeGrafter"/>
</dbReference>
<dbReference type="InterPro" id="IPR008984">
    <property type="entry name" value="SMAD_FHA_dom_sf"/>
</dbReference>
<dbReference type="GO" id="GO:0002151">
    <property type="term" value="F:G-quadruplex RNA binding"/>
    <property type="evidence" value="ECO:0007669"/>
    <property type="project" value="InterPro"/>
</dbReference>
<accession>A0AAV1DVD0</accession>
<dbReference type="GO" id="GO:0045944">
    <property type="term" value="P:positive regulation of transcription by RNA polymerase II"/>
    <property type="evidence" value="ECO:0007669"/>
    <property type="project" value="TreeGrafter"/>
</dbReference>
<evidence type="ECO:0000259" key="2">
    <source>
        <dbReference type="PROSITE" id="PS50006"/>
    </source>
</evidence>
<dbReference type="SUPFAM" id="SSF49879">
    <property type="entry name" value="SMAD/FHA domain"/>
    <property type="match status" value="1"/>
</dbReference>
<evidence type="ECO:0000313" key="3">
    <source>
        <dbReference type="EMBL" id="CAI9110875.1"/>
    </source>
</evidence>
<proteinExistence type="predicted"/>
<sequence>MATAGPVSISWIPEDDLLLKNAVEAGASLEALAKGAVQFSRRFSFQELQDRWHSLLYDPDISAQASTSMFELELSGFNPLSRNSKCEPSKGNKEVSEKRKIGSIRKQYYSMRKKFRSEFFNTSDLGFLDEPNLHDGGVHVADFQGFNGEPPSTTCGLGNAIPNHFDFQEAEIQILRSAFAKPARDSSIIHGAVSNHGSYLTGCSNTHGDKHPDGALRTYGYSEVSTSYGQNGMTFDPDVKPCLSTFSKDNPVNFDDHSGMHEACLPKNLEMQRLSVFDTKKDNPQNAIRGSRQEQHLSPPRDDSSYHAIGFSSAQPNLPLWDPVDNFSANPMPVSLKRGDGVQDANEMLANDGEGNDSFVYDVVNGGPMLGVSEADFGDLPDSLLNLSNEDDILLADADGKVAAEKSCSDIVDSVLPSSSTAAPEDAVNNLVPVALVVQDSCIANQCKNLEKSGAINTSTQSDHYMHNAEVNELLDSTLALDSHALSDGKILCTLNTEDPEIPCNDDIFLLIHPSTSFAPSTSQPNPANAMEISSAASQEQFEPGMKVVMDTKDVARSSNWPQKNGPDIFPETSSPHSLVGSKINSELHDMKSKDMLAKVTNKNTGDLSRTGLSCSNASVSANGILGEDISRLELKAGEVPVTLPGAQNTTGGSLNVDISESTVNPSTSDQEEYQSDDDVPYFSDIEAMILEMDLDPDYQDKDTQRKRLASKYQSEDTRRSIIRLEQCARSCLQRAMTSLAAFAIFYGRHLRHYIIKTEVILGRSTDDAEVDIDLRKEGRANKISRQQAIVKMEANGSFYLKNLGKSLISVNGKSVAKGQLICLSSSCLIEIRGMSFVFETNQKFIRHYINMSQRNKGKNSKLEWLPDDET</sequence>
<evidence type="ECO:0000313" key="4">
    <source>
        <dbReference type="Proteomes" id="UP001161247"/>
    </source>
</evidence>
<dbReference type="PANTHER" id="PTHR13233">
    <property type="entry name" value="MICROSPHERULE PROTEIN 1"/>
    <property type="match status" value="1"/>
</dbReference>
<dbReference type="Proteomes" id="UP001161247">
    <property type="component" value="Chromosome 6"/>
</dbReference>
<organism evidence="3 4">
    <name type="scientific">Oldenlandia corymbosa var. corymbosa</name>
    <dbReference type="NCBI Taxonomy" id="529605"/>
    <lineage>
        <taxon>Eukaryota</taxon>
        <taxon>Viridiplantae</taxon>
        <taxon>Streptophyta</taxon>
        <taxon>Embryophyta</taxon>
        <taxon>Tracheophyta</taxon>
        <taxon>Spermatophyta</taxon>
        <taxon>Magnoliopsida</taxon>
        <taxon>eudicotyledons</taxon>
        <taxon>Gunneridae</taxon>
        <taxon>Pentapetalae</taxon>
        <taxon>asterids</taxon>
        <taxon>lamiids</taxon>
        <taxon>Gentianales</taxon>
        <taxon>Rubiaceae</taxon>
        <taxon>Rubioideae</taxon>
        <taxon>Spermacoceae</taxon>
        <taxon>Hedyotis-Oldenlandia complex</taxon>
        <taxon>Oldenlandia</taxon>
    </lineage>
</organism>
<gene>
    <name evidence="3" type="ORF">OLC1_LOCUS18423</name>
</gene>
<keyword evidence="4" id="KW-1185">Reference proteome</keyword>
<protein>
    <submittedName>
        <fullName evidence="3">OLC1v1010967C1</fullName>
    </submittedName>
</protein>
<dbReference type="Gene3D" id="2.60.200.20">
    <property type="match status" value="1"/>
</dbReference>
<dbReference type="SMART" id="SM00240">
    <property type="entry name" value="FHA"/>
    <property type="match status" value="1"/>
</dbReference>
<dbReference type="Pfam" id="PF13325">
    <property type="entry name" value="MCRS_N"/>
    <property type="match status" value="1"/>
</dbReference>
<dbReference type="EMBL" id="OX459123">
    <property type="protein sequence ID" value="CAI9110875.1"/>
    <property type="molecule type" value="Genomic_DNA"/>
</dbReference>
<dbReference type="GO" id="GO:0031011">
    <property type="term" value="C:Ino80 complex"/>
    <property type="evidence" value="ECO:0007669"/>
    <property type="project" value="InterPro"/>
</dbReference>
<dbReference type="PANTHER" id="PTHR13233:SF18">
    <property type="entry name" value="FHA DOMAIN-CONTAINING PROTEIN"/>
    <property type="match status" value="1"/>
</dbReference>
<reference evidence="3" key="1">
    <citation type="submission" date="2023-03" db="EMBL/GenBank/DDBJ databases">
        <authorList>
            <person name="Julca I."/>
        </authorList>
    </citation>
    <scope>NUCLEOTIDE SEQUENCE</scope>
</reference>